<evidence type="ECO:0000259" key="1">
    <source>
        <dbReference type="Pfam" id="PF13401"/>
    </source>
</evidence>
<evidence type="ECO:0000313" key="2">
    <source>
        <dbReference type="EMBL" id="MCC8637682.1"/>
    </source>
</evidence>
<dbReference type="Gene3D" id="3.40.50.300">
    <property type="entry name" value="P-loop containing nucleotide triphosphate hydrolases"/>
    <property type="match status" value="1"/>
</dbReference>
<accession>A0ABS8LV85</accession>
<comment type="caution">
    <text evidence="2">The sequence shown here is derived from an EMBL/GenBank/DDBJ whole genome shotgun (WGS) entry which is preliminary data.</text>
</comment>
<name>A0ABS8LV85_XANEU</name>
<sequence>MPSSRVLLHPKFQSTERDLAATLTLAQPGSLVFLIGISGVGKSELRYRSMRSVAGAPSGWDKGILPAIAVRATLTDRGFFNPKDLAMRLAHALRAPDLTWLSDRDQIDDPEVVHAKLEIAEKAQPWLDARRSTTEHALRFEFERHARARRLRWIFIEECASIGTLSRGRSVHNYVLGLMQLAEECGLTIILFGTPRAAALWDCHPDIRRRSLFVWAQRYREDRPEDHRPFASLVSSLGKHLPLERPDLLVQNLELALANSAGSYGEVKQFLLRADQARVRRDSHTIDLCDLHQASYSREHLLGMWEHAKAFDGLCEINTDAADLGYLNLKWGAAEARVGQ</sequence>
<dbReference type="RefSeq" id="WP_011345936.1">
    <property type="nucleotide sequence ID" value="NZ_JAJITV010000041.1"/>
</dbReference>
<dbReference type="Proteomes" id="UP001430605">
    <property type="component" value="Unassembled WGS sequence"/>
</dbReference>
<dbReference type="EMBL" id="JAJIUS010000117">
    <property type="protein sequence ID" value="MCC8637682.1"/>
    <property type="molecule type" value="Genomic_DNA"/>
</dbReference>
<organism evidence="2 3">
    <name type="scientific">Xanthomonas euvesicatoria pv. euvesicatoria</name>
    <dbReference type="NCBI Taxonomy" id="2753541"/>
    <lineage>
        <taxon>Bacteria</taxon>
        <taxon>Pseudomonadati</taxon>
        <taxon>Pseudomonadota</taxon>
        <taxon>Gammaproteobacteria</taxon>
        <taxon>Lysobacterales</taxon>
        <taxon>Lysobacteraceae</taxon>
        <taxon>Xanthomonas</taxon>
    </lineage>
</organism>
<protein>
    <submittedName>
        <fullName evidence="2">AAA family ATPase</fullName>
    </submittedName>
</protein>
<feature type="domain" description="ORC1/DEAH AAA+ ATPase" evidence="1">
    <location>
        <begin position="30"/>
        <end position="197"/>
    </location>
</feature>
<dbReference type="InterPro" id="IPR027417">
    <property type="entry name" value="P-loop_NTPase"/>
</dbReference>
<dbReference type="InterPro" id="IPR049945">
    <property type="entry name" value="AAA_22"/>
</dbReference>
<reference evidence="2" key="1">
    <citation type="submission" date="2021-11" db="EMBL/GenBank/DDBJ databases">
        <title>Genome resources and taxonomic validation of 89 Xanthomonas strains.</title>
        <authorList>
            <person name="Tambong J.T."/>
        </authorList>
    </citation>
    <scope>NUCLEOTIDE SEQUENCE</scope>
    <source>
        <strain evidence="2">Xv 72</strain>
    </source>
</reference>
<keyword evidence="3" id="KW-1185">Reference proteome</keyword>
<proteinExistence type="predicted"/>
<gene>
    <name evidence="2" type="ORF">LN463_22465</name>
</gene>
<dbReference type="Pfam" id="PF13401">
    <property type="entry name" value="AAA_22"/>
    <property type="match status" value="1"/>
</dbReference>
<evidence type="ECO:0000313" key="3">
    <source>
        <dbReference type="Proteomes" id="UP001430605"/>
    </source>
</evidence>